<dbReference type="InterPro" id="IPR036390">
    <property type="entry name" value="WH_DNA-bd_sf"/>
</dbReference>
<dbReference type="PROSITE" id="PS01332">
    <property type="entry name" value="HTH_RRF2_1"/>
    <property type="match status" value="1"/>
</dbReference>
<dbReference type="InterPro" id="IPR036388">
    <property type="entry name" value="WH-like_DNA-bd_sf"/>
</dbReference>
<dbReference type="InterPro" id="IPR000944">
    <property type="entry name" value="Tscrpt_reg_Rrf2"/>
</dbReference>
<name>A0A927MDT6_9ACTN</name>
<accession>A0A927MDT6</accession>
<dbReference type="SUPFAM" id="SSF46785">
    <property type="entry name" value="Winged helix' DNA-binding domain"/>
    <property type="match status" value="1"/>
</dbReference>
<proteinExistence type="predicted"/>
<evidence type="ECO:0000256" key="1">
    <source>
        <dbReference type="ARBA" id="ARBA00023125"/>
    </source>
</evidence>
<keyword evidence="1" id="KW-0238">DNA-binding</keyword>
<dbReference type="PANTHER" id="PTHR33221">
    <property type="entry name" value="WINGED HELIX-TURN-HELIX TRANSCRIPTIONAL REGULATOR, RRF2 FAMILY"/>
    <property type="match status" value="1"/>
</dbReference>
<keyword evidence="3" id="KW-1185">Reference proteome</keyword>
<reference evidence="2" key="1">
    <citation type="submission" date="2020-10" db="EMBL/GenBank/DDBJ databases">
        <title>Sequencing the genomes of 1000 actinobacteria strains.</title>
        <authorList>
            <person name="Klenk H.-P."/>
        </authorList>
    </citation>
    <scope>NUCLEOTIDE SEQUENCE</scope>
    <source>
        <strain evidence="2">DSM 46832</strain>
    </source>
</reference>
<dbReference type="EMBL" id="JADBEB010000001">
    <property type="protein sequence ID" value="MBE1491825.1"/>
    <property type="molecule type" value="Genomic_DNA"/>
</dbReference>
<dbReference type="AlphaFoldDB" id="A0A927MDT6"/>
<dbReference type="Pfam" id="PF02082">
    <property type="entry name" value="Rrf2"/>
    <property type="match status" value="1"/>
</dbReference>
<dbReference type="PROSITE" id="PS51197">
    <property type="entry name" value="HTH_RRF2_2"/>
    <property type="match status" value="1"/>
</dbReference>
<evidence type="ECO:0000313" key="2">
    <source>
        <dbReference type="EMBL" id="MBE1491825.1"/>
    </source>
</evidence>
<dbReference type="GO" id="GO:0003677">
    <property type="term" value="F:DNA binding"/>
    <property type="evidence" value="ECO:0007669"/>
    <property type="project" value="UniProtKB-KW"/>
</dbReference>
<dbReference type="InterPro" id="IPR030489">
    <property type="entry name" value="TR_Rrf2-type_CS"/>
</dbReference>
<dbReference type="Proteomes" id="UP000649753">
    <property type="component" value="Unassembled WGS sequence"/>
</dbReference>
<dbReference type="GO" id="GO:0005829">
    <property type="term" value="C:cytosol"/>
    <property type="evidence" value="ECO:0007669"/>
    <property type="project" value="TreeGrafter"/>
</dbReference>
<dbReference type="NCBIfam" id="TIGR00738">
    <property type="entry name" value="rrf2_super"/>
    <property type="match status" value="1"/>
</dbReference>
<dbReference type="PANTHER" id="PTHR33221:SF5">
    <property type="entry name" value="HTH-TYPE TRANSCRIPTIONAL REGULATOR ISCR"/>
    <property type="match status" value="1"/>
</dbReference>
<comment type="caution">
    <text evidence="2">The sequence shown here is derived from an EMBL/GenBank/DDBJ whole genome shotgun (WGS) entry which is preliminary data.</text>
</comment>
<dbReference type="GO" id="GO:0003700">
    <property type="term" value="F:DNA-binding transcription factor activity"/>
    <property type="evidence" value="ECO:0007669"/>
    <property type="project" value="TreeGrafter"/>
</dbReference>
<dbReference type="Gene3D" id="1.10.10.10">
    <property type="entry name" value="Winged helix-like DNA-binding domain superfamily/Winged helix DNA-binding domain"/>
    <property type="match status" value="1"/>
</dbReference>
<dbReference type="RefSeq" id="WP_192770823.1">
    <property type="nucleotide sequence ID" value="NZ_JADBEB010000001.1"/>
</dbReference>
<organism evidence="2 3">
    <name type="scientific">Plantactinospora soyae</name>
    <dbReference type="NCBI Taxonomy" id="1544732"/>
    <lineage>
        <taxon>Bacteria</taxon>
        <taxon>Bacillati</taxon>
        <taxon>Actinomycetota</taxon>
        <taxon>Actinomycetes</taxon>
        <taxon>Micromonosporales</taxon>
        <taxon>Micromonosporaceae</taxon>
        <taxon>Plantactinospora</taxon>
    </lineage>
</organism>
<sequence>MHVSARSDYAVQAMLGIAAAGGATGYPVTAASLSDTQHIPLSFLQSILLDLRRAGLLVSHRGTDGGYVLARSPAEITVGEILRCVSGELSSIRGTPARLTTYDGAAYGLHEFWMSVHQAITDLVDDTTLTDLLTRQRRPVS</sequence>
<protein>
    <submittedName>
        <fullName evidence="2">Rrf2 family protein</fullName>
    </submittedName>
</protein>
<evidence type="ECO:0000313" key="3">
    <source>
        <dbReference type="Proteomes" id="UP000649753"/>
    </source>
</evidence>
<gene>
    <name evidence="2" type="ORF">H4W31_007463</name>
</gene>